<dbReference type="PANTHER" id="PTHR15811:SF5">
    <property type="entry name" value="MTH938 DOMAIN-CONTAINING PROTEIN"/>
    <property type="match status" value="1"/>
</dbReference>
<dbReference type="Proteomes" id="UP000000641">
    <property type="component" value="Chromosome"/>
</dbReference>
<dbReference type="eggNOG" id="arCOG04337">
    <property type="taxonomic scope" value="Archaea"/>
</dbReference>
<accession>A1RZ84</accession>
<proteinExistence type="predicted"/>
<keyword evidence="2" id="KW-1185">Reference proteome</keyword>
<dbReference type="Gene3D" id="3.40.1230.10">
    <property type="entry name" value="MTH938-like"/>
    <property type="match status" value="1"/>
</dbReference>
<reference evidence="2" key="1">
    <citation type="journal article" date="2008" name="J. Bacteriol.">
        <title>Genome sequence of Thermofilum pendens reveals an exceptional loss of biosynthetic pathways without genome reduction.</title>
        <authorList>
            <person name="Anderson I."/>
            <person name="Rodriguez J."/>
            <person name="Susanti D."/>
            <person name="Porat I."/>
            <person name="Reich C."/>
            <person name="Ulrich L.E."/>
            <person name="Elkins J.G."/>
            <person name="Mavromatis K."/>
            <person name="Lykidis A."/>
            <person name="Kim E."/>
            <person name="Thompson L.S."/>
            <person name="Nolan M."/>
            <person name="Land M."/>
            <person name="Copeland A."/>
            <person name="Lapidus A."/>
            <person name="Lucas S."/>
            <person name="Detter C."/>
            <person name="Zhulin I.B."/>
            <person name="Olsen G.J."/>
            <person name="Whitman W."/>
            <person name="Mukhopadhyay B."/>
            <person name="Bristow J."/>
            <person name="Kyrpides N."/>
        </authorList>
    </citation>
    <scope>NUCLEOTIDE SEQUENCE [LARGE SCALE GENOMIC DNA]</scope>
    <source>
        <strain evidence="2">DSM 2475 / Hrk 5</strain>
    </source>
</reference>
<dbReference type="SUPFAM" id="SSF64076">
    <property type="entry name" value="MTH938-like"/>
    <property type="match status" value="1"/>
</dbReference>
<dbReference type="GeneID" id="4600858"/>
<dbReference type="RefSeq" id="WP_011752779.1">
    <property type="nucleotide sequence ID" value="NC_008698.1"/>
</dbReference>
<gene>
    <name evidence="1" type="ordered locus">Tpen_1116</name>
</gene>
<sequence length="127" mass="14403">MAYNNDVFVAAGQPLIDAYKFGRLVVGGRAYERDVIITPSGVVPNWWRLEGHRLQLEDVKKYLGLDVDAVVVGTGYHGFMRVDSEVVESFRRMGREVYVLETGRAVEKYNELVARGRRVLAMLHLTC</sequence>
<evidence type="ECO:0000313" key="2">
    <source>
        <dbReference type="Proteomes" id="UP000000641"/>
    </source>
</evidence>
<organism evidence="1 2">
    <name type="scientific">Thermofilum pendens (strain DSM 2475 / Hrk 5)</name>
    <dbReference type="NCBI Taxonomy" id="368408"/>
    <lineage>
        <taxon>Archaea</taxon>
        <taxon>Thermoproteota</taxon>
        <taxon>Thermoprotei</taxon>
        <taxon>Thermofilales</taxon>
        <taxon>Thermofilaceae</taxon>
        <taxon>Thermofilum</taxon>
    </lineage>
</organism>
<evidence type="ECO:0000313" key="1">
    <source>
        <dbReference type="EMBL" id="ABL78514.1"/>
    </source>
</evidence>
<name>A1RZ84_THEPD</name>
<dbReference type="HOGENOM" id="CLU_074390_5_1_2"/>
<dbReference type="CDD" id="cd05126">
    <property type="entry name" value="Mth938"/>
    <property type="match status" value="1"/>
</dbReference>
<dbReference type="Pfam" id="PF04430">
    <property type="entry name" value="DUF498"/>
    <property type="match status" value="1"/>
</dbReference>
<protein>
    <submittedName>
        <fullName evidence="1">Uncharacterized protein</fullName>
    </submittedName>
</protein>
<dbReference type="GO" id="GO:0005737">
    <property type="term" value="C:cytoplasm"/>
    <property type="evidence" value="ECO:0007669"/>
    <property type="project" value="TreeGrafter"/>
</dbReference>
<dbReference type="PANTHER" id="PTHR15811">
    <property type="entry name" value="MTH938 DOMAIN-CONTAINING PROTEIN"/>
    <property type="match status" value="1"/>
</dbReference>
<dbReference type="EMBL" id="CP000505">
    <property type="protein sequence ID" value="ABL78514.1"/>
    <property type="molecule type" value="Genomic_DNA"/>
</dbReference>
<dbReference type="EnsemblBacteria" id="ABL78514">
    <property type="protein sequence ID" value="ABL78514"/>
    <property type="gene ID" value="Tpen_1116"/>
</dbReference>
<dbReference type="InterPro" id="IPR034096">
    <property type="entry name" value="AAMDC"/>
</dbReference>
<dbReference type="KEGG" id="tpe:Tpen_1116"/>
<dbReference type="AlphaFoldDB" id="A1RZ84"/>
<dbReference type="InterPro" id="IPR036748">
    <property type="entry name" value="MTH938-like_sf"/>
</dbReference>
<dbReference type="InterPro" id="IPR007523">
    <property type="entry name" value="NDUFAF3/AAMDC"/>
</dbReference>